<dbReference type="GO" id="GO:0016705">
    <property type="term" value="F:oxidoreductase activity, acting on paired donors, with incorporation or reduction of molecular oxygen"/>
    <property type="evidence" value="ECO:0007669"/>
    <property type="project" value="InterPro"/>
</dbReference>
<dbReference type="GO" id="GO:0004497">
    <property type="term" value="F:monooxygenase activity"/>
    <property type="evidence" value="ECO:0007669"/>
    <property type="project" value="InterPro"/>
</dbReference>
<dbReference type="OrthoDB" id="3319424at2"/>
<dbReference type="InterPro" id="IPR036396">
    <property type="entry name" value="Cyt_P450_sf"/>
</dbReference>
<dbReference type="RefSeq" id="WP_110564534.1">
    <property type="nucleotide sequence ID" value="NZ_PYBV01000019.1"/>
</dbReference>
<dbReference type="InterPro" id="IPR002397">
    <property type="entry name" value="Cyt_P450_B"/>
</dbReference>
<gene>
    <name evidence="2" type="ORF">C7C45_16470</name>
</gene>
<dbReference type="PANTHER" id="PTHR46696:SF1">
    <property type="entry name" value="CYTOCHROME P450 YJIB-RELATED"/>
    <property type="match status" value="1"/>
</dbReference>
<name>A0A318NLS2_9ACTN</name>
<protein>
    <submittedName>
        <fullName evidence="2">Cytochrome P450</fullName>
    </submittedName>
</protein>
<organism evidence="2 3">
    <name type="scientific">Micromonospora arborensis</name>
    <dbReference type="NCBI Taxonomy" id="2116518"/>
    <lineage>
        <taxon>Bacteria</taxon>
        <taxon>Bacillati</taxon>
        <taxon>Actinomycetota</taxon>
        <taxon>Actinomycetes</taxon>
        <taxon>Micromonosporales</taxon>
        <taxon>Micromonosporaceae</taxon>
        <taxon>Micromonospora</taxon>
    </lineage>
</organism>
<dbReference type="PROSITE" id="PS00086">
    <property type="entry name" value="CYTOCHROME_P450"/>
    <property type="match status" value="1"/>
</dbReference>
<proteinExistence type="inferred from homology"/>
<dbReference type="SUPFAM" id="SSF48264">
    <property type="entry name" value="Cytochrome P450"/>
    <property type="match status" value="1"/>
</dbReference>
<evidence type="ECO:0000256" key="1">
    <source>
        <dbReference type="ARBA" id="ARBA00010617"/>
    </source>
</evidence>
<comment type="caution">
    <text evidence="2">The sequence shown here is derived from an EMBL/GenBank/DDBJ whole genome shotgun (WGS) entry which is preliminary data.</text>
</comment>
<dbReference type="Proteomes" id="UP000248333">
    <property type="component" value="Unassembled WGS sequence"/>
</dbReference>
<dbReference type="PRINTS" id="PR00359">
    <property type="entry name" value="BP450"/>
</dbReference>
<keyword evidence="3" id="KW-1185">Reference proteome</keyword>
<evidence type="ECO:0000313" key="2">
    <source>
        <dbReference type="EMBL" id="PYC69277.1"/>
    </source>
</evidence>
<sequence>MPDGLSWDDGLESWVVSDRALARQVLADPDSFSSRTSVRLGELYMTDQSRAEYRALTEFVQLWFVHADGDEHTSRRRPVQRMFSLAAVRSLEERVVAIVDECLDDLAAQQAPDLIPTVAEGVSGRVMAHVVGVGIEPGVLHTWSRHLSAFLAAMYRRDHAEKATDVMREMSACLTGSALWSRFPTDTPHERAVTTATLSMILFGGLETTAALLGSCVYTALGDPATWAMLKDAAEHDDPRVPARFVESILATRPPLRNVARVVTKDTTLAGARLAAGDLVFVPLADGATVFTESSAIDGIAEDGTSDADGAGERTGRHLAFGLGAHYCVGASLVRLEAATVLRRLAIRFPDARLAATPAVWGPNISYVGLDHLPLELGTREAVG</sequence>
<dbReference type="EMBL" id="PYBV01000019">
    <property type="protein sequence ID" value="PYC69277.1"/>
    <property type="molecule type" value="Genomic_DNA"/>
</dbReference>
<dbReference type="GO" id="GO:0005506">
    <property type="term" value="F:iron ion binding"/>
    <property type="evidence" value="ECO:0007669"/>
    <property type="project" value="InterPro"/>
</dbReference>
<accession>A0A318NLS2</accession>
<comment type="similarity">
    <text evidence="1">Belongs to the cytochrome P450 family.</text>
</comment>
<dbReference type="InterPro" id="IPR017972">
    <property type="entry name" value="Cyt_P450_CS"/>
</dbReference>
<dbReference type="PANTHER" id="PTHR46696">
    <property type="entry name" value="P450, PUTATIVE (EUROFUNG)-RELATED"/>
    <property type="match status" value="1"/>
</dbReference>
<dbReference type="GO" id="GO:0020037">
    <property type="term" value="F:heme binding"/>
    <property type="evidence" value="ECO:0007669"/>
    <property type="project" value="InterPro"/>
</dbReference>
<dbReference type="Gene3D" id="1.10.630.10">
    <property type="entry name" value="Cytochrome P450"/>
    <property type="match status" value="1"/>
</dbReference>
<evidence type="ECO:0000313" key="3">
    <source>
        <dbReference type="Proteomes" id="UP000248333"/>
    </source>
</evidence>
<reference evidence="2 3" key="1">
    <citation type="submission" date="2018-03" db="EMBL/GenBank/DDBJ databases">
        <title>Bioinformatic expansion and discovery of thiopeptide antibiotics.</title>
        <authorList>
            <person name="Schwalen C.J."/>
            <person name="Hudson G.A."/>
            <person name="Mitchell D.A."/>
        </authorList>
    </citation>
    <scope>NUCLEOTIDE SEQUENCE [LARGE SCALE GENOMIC DNA]</scope>
    <source>
        <strain evidence="2 3">NRRL 8041</strain>
    </source>
</reference>
<dbReference type="AlphaFoldDB" id="A0A318NLS2"/>